<accession>A0A1V9XIH3</accession>
<feature type="region of interest" description="Disordered" evidence="1">
    <location>
        <begin position="75"/>
        <end position="286"/>
    </location>
</feature>
<dbReference type="InParanoid" id="A0A1V9XIH3"/>
<comment type="caution">
    <text evidence="2">The sequence shown here is derived from an EMBL/GenBank/DDBJ whole genome shotgun (WGS) entry which is preliminary data.</text>
</comment>
<feature type="compositionally biased region" description="Basic and acidic residues" evidence="1">
    <location>
        <begin position="75"/>
        <end position="88"/>
    </location>
</feature>
<dbReference type="AlphaFoldDB" id="A0A1V9XIH3"/>
<feature type="compositionally biased region" description="Basic residues" evidence="1">
    <location>
        <begin position="221"/>
        <end position="253"/>
    </location>
</feature>
<feature type="compositionally biased region" description="Polar residues" evidence="1">
    <location>
        <begin position="183"/>
        <end position="204"/>
    </location>
</feature>
<dbReference type="EMBL" id="MNPL01010146">
    <property type="protein sequence ID" value="OQR73309.1"/>
    <property type="molecule type" value="Genomic_DNA"/>
</dbReference>
<feature type="compositionally biased region" description="Basic residues" evidence="1">
    <location>
        <begin position="127"/>
        <end position="140"/>
    </location>
</feature>
<keyword evidence="3" id="KW-1185">Reference proteome</keyword>
<sequence>MASITEEQLEQMALEEILAETAKLKKRAEVAGATGWRPQPKLNTTFVQNTLRSVRSDHKRRETRWDDEASYKCQRRDRSWSRDCRDGTESWASKKQQYREGRSYQIERGFGDSVERKLRRGSQGFAYRKHRQHYRQSPSKHRNDESVSKQKPRNRASNGDRTRSPRHRTTERHRQNPKRSPSECRNASGDETSPSCSQSGQNQEPGGDGAERDADETTAGKGKKHKHDRKRKKHRTKKSKSRKDSRHHHSRRRRDIDDSGWKPKERLRKKSESGDAKPVNSDGCDE</sequence>
<feature type="compositionally biased region" description="Basic and acidic residues" evidence="1">
    <location>
        <begin position="254"/>
        <end position="275"/>
    </location>
</feature>
<reference evidence="2 3" key="1">
    <citation type="journal article" date="2017" name="Gigascience">
        <title>Draft genome of the honey bee ectoparasitic mite, Tropilaelaps mercedesae, is shaped by the parasitic life history.</title>
        <authorList>
            <person name="Dong X."/>
            <person name="Armstrong S.D."/>
            <person name="Xia D."/>
            <person name="Makepeace B.L."/>
            <person name="Darby A.C."/>
            <person name="Kadowaki T."/>
        </authorList>
    </citation>
    <scope>NUCLEOTIDE SEQUENCE [LARGE SCALE GENOMIC DNA]</scope>
    <source>
        <strain evidence="2">Wuxi-XJTLU</strain>
    </source>
</reference>
<gene>
    <name evidence="2" type="ORF">BIW11_09811</name>
</gene>
<evidence type="ECO:0000313" key="3">
    <source>
        <dbReference type="Proteomes" id="UP000192247"/>
    </source>
</evidence>
<protein>
    <submittedName>
        <fullName evidence="2">Uncharacterized protein</fullName>
    </submittedName>
</protein>
<organism evidence="2 3">
    <name type="scientific">Tropilaelaps mercedesae</name>
    <dbReference type="NCBI Taxonomy" id="418985"/>
    <lineage>
        <taxon>Eukaryota</taxon>
        <taxon>Metazoa</taxon>
        <taxon>Ecdysozoa</taxon>
        <taxon>Arthropoda</taxon>
        <taxon>Chelicerata</taxon>
        <taxon>Arachnida</taxon>
        <taxon>Acari</taxon>
        <taxon>Parasitiformes</taxon>
        <taxon>Mesostigmata</taxon>
        <taxon>Gamasina</taxon>
        <taxon>Dermanyssoidea</taxon>
        <taxon>Laelapidae</taxon>
        <taxon>Tropilaelaps</taxon>
    </lineage>
</organism>
<dbReference type="OrthoDB" id="7779993at2759"/>
<feature type="compositionally biased region" description="Basic residues" evidence="1">
    <location>
        <begin position="164"/>
        <end position="177"/>
    </location>
</feature>
<evidence type="ECO:0000313" key="2">
    <source>
        <dbReference type="EMBL" id="OQR73309.1"/>
    </source>
</evidence>
<evidence type="ECO:0000256" key="1">
    <source>
        <dbReference type="SAM" id="MobiDB-lite"/>
    </source>
</evidence>
<dbReference type="Proteomes" id="UP000192247">
    <property type="component" value="Unassembled WGS sequence"/>
</dbReference>
<proteinExistence type="predicted"/>
<name>A0A1V9XIH3_9ACAR</name>